<evidence type="ECO:0000256" key="2">
    <source>
        <dbReference type="SAM" id="SignalP"/>
    </source>
</evidence>
<dbReference type="EMBL" id="GBRH01166189">
    <property type="protein sequence ID" value="JAE31707.1"/>
    <property type="molecule type" value="Transcribed_RNA"/>
</dbReference>
<organism evidence="3">
    <name type="scientific">Arundo donax</name>
    <name type="common">Giant reed</name>
    <name type="synonym">Donax arundinaceus</name>
    <dbReference type="NCBI Taxonomy" id="35708"/>
    <lineage>
        <taxon>Eukaryota</taxon>
        <taxon>Viridiplantae</taxon>
        <taxon>Streptophyta</taxon>
        <taxon>Embryophyta</taxon>
        <taxon>Tracheophyta</taxon>
        <taxon>Spermatophyta</taxon>
        <taxon>Magnoliopsida</taxon>
        <taxon>Liliopsida</taxon>
        <taxon>Poales</taxon>
        <taxon>Poaceae</taxon>
        <taxon>PACMAD clade</taxon>
        <taxon>Arundinoideae</taxon>
        <taxon>Arundineae</taxon>
        <taxon>Arundo</taxon>
    </lineage>
</organism>
<sequence length="127" mass="14612">MATFRRRVAVGLLLFRRRVAVVPFAHYGIFFIEAGSMPFPHYRGTHGRRSGWRATAGSQEQCGDGSASRPAEEVEYHLVLCQIEPILKDPWQRRLLEPEIHPGSSGPPSSRSPSRPHRWRRIRRRSK</sequence>
<dbReference type="EMBL" id="GBRH01166193">
    <property type="protein sequence ID" value="JAE31703.1"/>
    <property type="molecule type" value="Transcribed_RNA"/>
</dbReference>
<keyword evidence="2" id="KW-0732">Signal</keyword>
<feature type="chain" id="PRO_5015033058" evidence="2">
    <location>
        <begin position="21"/>
        <end position="127"/>
    </location>
</feature>
<feature type="region of interest" description="Disordered" evidence="1">
    <location>
        <begin position="44"/>
        <end position="68"/>
    </location>
</feature>
<accession>A0A0A9H4N8</accession>
<feature type="region of interest" description="Disordered" evidence="1">
    <location>
        <begin position="97"/>
        <end position="127"/>
    </location>
</feature>
<name>A0A0A9H4N8_ARUDO</name>
<reference evidence="3" key="2">
    <citation type="journal article" date="2015" name="Data Brief">
        <title>Shoot transcriptome of the giant reed, Arundo donax.</title>
        <authorList>
            <person name="Barrero R.A."/>
            <person name="Guerrero F.D."/>
            <person name="Moolhuijzen P."/>
            <person name="Goolsby J.A."/>
            <person name="Tidwell J."/>
            <person name="Bellgard S.E."/>
            <person name="Bellgard M.I."/>
        </authorList>
    </citation>
    <scope>NUCLEOTIDE SEQUENCE</scope>
    <source>
        <tissue evidence="3">Shoot tissue taken approximately 20 cm above the soil surface</tissue>
    </source>
</reference>
<feature type="compositionally biased region" description="Basic residues" evidence="1">
    <location>
        <begin position="114"/>
        <end position="127"/>
    </location>
</feature>
<evidence type="ECO:0000256" key="1">
    <source>
        <dbReference type="SAM" id="MobiDB-lite"/>
    </source>
</evidence>
<protein>
    <submittedName>
        <fullName evidence="3">Uncharacterized protein</fullName>
    </submittedName>
</protein>
<feature type="signal peptide" evidence="2">
    <location>
        <begin position="1"/>
        <end position="20"/>
    </location>
</feature>
<dbReference type="AlphaFoldDB" id="A0A0A9H4N8"/>
<proteinExistence type="predicted"/>
<feature type="compositionally biased region" description="Low complexity" evidence="1">
    <location>
        <begin position="101"/>
        <end position="113"/>
    </location>
</feature>
<evidence type="ECO:0000313" key="3">
    <source>
        <dbReference type="EMBL" id="JAE31707.1"/>
    </source>
</evidence>
<reference evidence="3" key="1">
    <citation type="submission" date="2014-09" db="EMBL/GenBank/DDBJ databases">
        <authorList>
            <person name="Magalhaes I.L.F."/>
            <person name="Oliveira U."/>
            <person name="Santos F.R."/>
            <person name="Vidigal T.H.D.A."/>
            <person name="Brescovit A.D."/>
            <person name="Santos A.J."/>
        </authorList>
    </citation>
    <scope>NUCLEOTIDE SEQUENCE</scope>
    <source>
        <tissue evidence="3">Shoot tissue taken approximately 20 cm above the soil surface</tissue>
    </source>
</reference>